<organism evidence="3 4">
    <name type="scientific">Tsukamurella spumae</name>
    <dbReference type="NCBI Taxonomy" id="44753"/>
    <lineage>
        <taxon>Bacteria</taxon>
        <taxon>Bacillati</taxon>
        <taxon>Actinomycetota</taxon>
        <taxon>Actinomycetes</taxon>
        <taxon>Mycobacteriales</taxon>
        <taxon>Tsukamurellaceae</taxon>
        <taxon>Tsukamurella</taxon>
    </lineage>
</organism>
<dbReference type="Pfam" id="PF03007">
    <property type="entry name" value="WS_DGAT_cat"/>
    <property type="match status" value="1"/>
</dbReference>
<dbReference type="Proteomes" id="UP000582646">
    <property type="component" value="Unassembled WGS sequence"/>
</dbReference>
<proteinExistence type="predicted"/>
<name>A0A846WZX3_9ACTN</name>
<protein>
    <submittedName>
        <fullName evidence="3">DUF1298 domain-containing protein</fullName>
    </submittedName>
</protein>
<dbReference type="EMBL" id="JAAXOQ010000010">
    <property type="protein sequence ID" value="NKY18534.1"/>
    <property type="molecule type" value="Genomic_DNA"/>
</dbReference>
<dbReference type="InterPro" id="IPR004255">
    <property type="entry name" value="O-acyltransferase_WSD1_N"/>
</dbReference>
<dbReference type="GO" id="GO:0045017">
    <property type="term" value="P:glycerolipid biosynthetic process"/>
    <property type="evidence" value="ECO:0007669"/>
    <property type="project" value="InterPro"/>
</dbReference>
<dbReference type="AlphaFoldDB" id="A0A846WZX3"/>
<gene>
    <name evidence="3" type="ORF">HF999_09145</name>
</gene>
<evidence type="ECO:0000313" key="3">
    <source>
        <dbReference type="EMBL" id="NKY18534.1"/>
    </source>
</evidence>
<dbReference type="RefSeq" id="WP_168545572.1">
    <property type="nucleotide sequence ID" value="NZ_BAAAKS010000007.1"/>
</dbReference>
<keyword evidence="4" id="KW-1185">Reference proteome</keyword>
<evidence type="ECO:0000313" key="4">
    <source>
        <dbReference type="Proteomes" id="UP000582646"/>
    </source>
</evidence>
<feature type="region of interest" description="Disordered" evidence="1">
    <location>
        <begin position="203"/>
        <end position="224"/>
    </location>
</feature>
<accession>A0A846WZX3</accession>
<feature type="domain" description="O-acyltransferase WSD1-like N-terminal" evidence="2">
    <location>
        <begin position="36"/>
        <end position="233"/>
    </location>
</feature>
<comment type="caution">
    <text evidence="3">The sequence shown here is derived from an EMBL/GenBank/DDBJ whole genome shotgun (WGS) entry which is preliminary data.</text>
</comment>
<reference evidence="3 4" key="1">
    <citation type="submission" date="2020-04" db="EMBL/GenBank/DDBJ databases">
        <title>MicrobeNet Type strains.</title>
        <authorList>
            <person name="Nicholson A.C."/>
        </authorList>
    </citation>
    <scope>NUCLEOTIDE SEQUENCE [LARGE SCALE GENOMIC DNA]</scope>
    <source>
        <strain evidence="3 4">DSM 44113</strain>
    </source>
</reference>
<evidence type="ECO:0000259" key="2">
    <source>
        <dbReference type="Pfam" id="PF03007"/>
    </source>
</evidence>
<dbReference type="GO" id="GO:0004144">
    <property type="term" value="F:diacylglycerol O-acyltransferase activity"/>
    <property type="evidence" value="ECO:0007669"/>
    <property type="project" value="InterPro"/>
</dbReference>
<evidence type="ECO:0000256" key="1">
    <source>
        <dbReference type="SAM" id="MobiDB-lite"/>
    </source>
</evidence>
<sequence length="443" mass="46153">MTGGLLSPRDARTHWASRAMPSDQFLLYCFDHGAARGPSAAEVADLVMDRAPSITDLRLRIAPAPGDLEHPAWAPNTVVDVREGIARTWAEVPAAIARLFARQVDATVSPWRVHVFPHVAGAPRCTGTATVVVLQVAHALADGRRASAIARSLFDGAPAAAVPVFRPLPPAVRAARGVVGLPVALARTVALGLRSAPARQEIDRRTRAGELPEPVPGSAPTALNAAPDASRDVRMFVRDKASLRSEHTVTVNALAAVSLAVERYLRGRGGAVPDALAAEVMVARERRHGERNAFGNVSVPLYPDVPLGERPALIAGALDRARARAGSPLWRAVGAADEAAPSVLASLGVRAFDPAVRPTTMAGATVLSSVHRGPADLELLGGRSVFTAGFPALSPAMGLTHGVHGLGDAVTVSVTSSRTAVPDADHYSELLGAALDEVAQLRG</sequence>